<gene>
    <name evidence="1" type="ORF">RJ641_020252</name>
</gene>
<reference evidence="1 2" key="1">
    <citation type="submission" date="2023-12" db="EMBL/GenBank/DDBJ databases">
        <title>A high-quality genome assembly for Dillenia turbinata (Dilleniales).</title>
        <authorList>
            <person name="Chanderbali A."/>
        </authorList>
    </citation>
    <scope>NUCLEOTIDE SEQUENCE [LARGE SCALE GENOMIC DNA]</scope>
    <source>
        <strain evidence="1">LSX21</strain>
        <tissue evidence="1">Leaf</tissue>
    </source>
</reference>
<proteinExistence type="predicted"/>
<protein>
    <submittedName>
        <fullName evidence="1">Uncharacterized protein</fullName>
    </submittedName>
</protein>
<accession>A0AAN8YWQ5</accession>
<comment type="caution">
    <text evidence="1">The sequence shown here is derived from an EMBL/GenBank/DDBJ whole genome shotgun (WGS) entry which is preliminary data.</text>
</comment>
<evidence type="ECO:0000313" key="2">
    <source>
        <dbReference type="Proteomes" id="UP001370490"/>
    </source>
</evidence>
<dbReference type="EMBL" id="JBAMMX010000025">
    <property type="protein sequence ID" value="KAK6915135.1"/>
    <property type="molecule type" value="Genomic_DNA"/>
</dbReference>
<name>A0AAN8YWQ5_9MAGN</name>
<evidence type="ECO:0000313" key="1">
    <source>
        <dbReference type="EMBL" id="KAK6915135.1"/>
    </source>
</evidence>
<sequence length="79" mass="9451">MRLLEWASYFFLLRAKVMEEGEEGTINCRRTLARNKHLNNTIPVYHPLSSFKEKVQEEKETKERSKWDLTSLCQISYLD</sequence>
<organism evidence="1 2">
    <name type="scientific">Dillenia turbinata</name>
    <dbReference type="NCBI Taxonomy" id="194707"/>
    <lineage>
        <taxon>Eukaryota</taxon>
        <taxon>Viridiplantae</taxon>
        <taxon>Streptophyta</taxon>
        <taxon>Embryophyta</taxon>
        <taxon>Tracheophyta</taxon>
        <taxon>Spermatophyta</taxon>
        <taxon>Magnoliopsida</taxon>
        <taxon>eudicotyledons</taxon>
        <taxon>Gunneridae</taxon>
        <taxon>Pentapetalae</taxon>
        <taxon>Dilleniales</taxon>
        <taxon>Dilleniaceae</taxon>
        <taxon>Dillenia</taxon>
    </lineage>
</organism>
<dbReference type="AlphaFoldDB" id="A0AAN8YWQ5"/>
<dbReference type="Proteomes" id="UP001370490">
    <property type="component" value="Unassembled WGS sequence"/>
</dbReference>
<keyword evidence="2" id="KW-1185">Reference proteome</keyword>